<feature type="signal peptide" evidence="2">
    <location>
        <begin position="1"/>
        <end position="31"/>
    </location>
</feature>
<gene>
    <name evidence="3" type="ORF">GURASL_38450</name>
</gene>
<dbReference type="SUPFAM" id="SSF52833">
    <property type="entry name" value="Thioredoxin-like"/>
    <property type="match status" value="1"/>
</dbReference>
<dbReference type="EMBL" id="AP027151">
    <property type="protein sequence ID" value="BDV44922.1"/>
    <property type="molecule type" value="Genomic_DNA"/>
</dbReference>
<dbReference type="CDD" id="cd02947">
    <property type="entry name" value="TRX_family"/>
    <property type="match status" value="1"/>
</dbReference>
<feature type="transmembrane region" description="Helical" evidence="1">
    <location>
        <begin position="332"/>
        <end position="356"/>
    </location>
</feature>
<dbReference type="RefSeq" id="WP_282001011.1">
    <property type="nucleotide sequence ID" value="NZ_AP027151.1"/>
</dbReference>
<dbReference type="PROSITE" id="PS51354">
    <property type="entry name" value="GLUTAREDOXIN_2"/>
    <property type="match status" value="1"/>
</dbReference>
<dbReference type="Proteomes" id="UP001317705">
    <property type="component" value="Chromosome"/>
</dbReference>
<feature type="transmembrane region" description="Helical" evidence="1">
    <location>
        <begin position="368"/>
        <end position="390"/>
    </location>
</feature>
<dbReference type="InterPro" id="IPR036249">
    <property type="entry name" value="Thioredoxin-like_sf"/>
</dbReference>
<evidence type="ECO:0000313" key="4">
    <source>
        <dbReference type="Proteomes" id="UP001317705"/>
    </source>
</evidence>
<keyword evidence="1" id="KW-0812">Transmembrane</keyword>
<keyword evidence="4" id="KW-1185">Reference proteome</keyword>
<evidence type="ECO:0000256" key="1">
    <source>
        <dbReference type="SAM" id="Phobius"/>
    </source>
</evidence>
<feature type="transmembrane region" description="Helical" evidence="1">
    <location>
        <begin position="287"/>
        <end position="312"/>
    </location>
</feature>
<proteinExistence type="predicted"/>
<feature type="chain" id="PRO_5047439639" evidence="2">
    <location>
        <begin position="32"/>
        <end position="424"/>
    </location>
</feature>
<organism evidence="3 4">
    <name type="scientific">Geotalea uraniireducens</name>
    <dbReference type="NCBI Taxonomy" id="351604"/>
    <lineage>
        <taxon>Bacteria</taxon>
        <taxon>Pseudomonadati</taxon>
        <taxon>Thermodesulfobacteriota</taxon>
        <taxon>Desulfuromonadia</taxon>
        <taxon>Geobacterales</taxon>
        <taxon>Geobacteraceae</taxon>
        <taxon>Geotalea</taxon>
    </lineage>
</organism>
<feature type="transmembrane region" description="Helical" evidence="1">
    <location>
        <begin position="201"/>
        <end position="223"/>
    </location>
</feature>
<accession>A0ABM8ERC6</accession>
<name>A0ABM8ERC6_9BACT</name>
<keyword evidence="1" id="KW-0472">Membrane</keyword>
<protein>
    <submittedName>
        <fullName evidence="3">Membrane protein</fullName>
    </submittedName>
</protein>
<evidence type="ECO:0000256" key="2">
    <source>
        <dbReference type="SAM" id="SignalP"/>
    </source>
</evidence>
<feature type="transmembrane region" description="Helical" evidence="1">
    <location>
        <begin position="396"/>
        <end position="415"/>
    </location>
</feature>
<evidence type="ECO:0000313" key="3">
    <source>
        <dbReference type="EMBL" id="BDV44922.1"/>
    </source>
</evidence>
<sequence>MRPFPVSRRPLRRFMLPLIALALCLAGIARATAPPRPVTLHFFWEQGCPVCAKAAPFIAGLQQRYPNLRIIRYEVVEHPENLDLLVAMAKARGQELQGVPTVFVGRAMFVGFSAEIGRAIEERVRRCLSAGCTDSGDGTLVTAGDASAIDLPLVGRVDGGSLSLPLFTLMIAGLDSLNPCSIFVLFFLLSLLIHAHSRFRLAVVGGTFVFCSALIYFLFMAAWLNFFLFVGRNPLVTGAAGTVALLIAALNIKDFFLFGHSISLSIPATAKPRLFERMRRIMQSGSLPAMLAATCLLAIAANSYGLLCTAGFPMIFIRVLTLHPLPATSNLFYLLLYNLVHVIPLTAIVAFFAATLESRKLSEREGRRLKLSSGIMMLCLGLILLIRPVLLNSAGTALSILAAALGGSWLLVHLAEKRAGGVSE</sequence>
<keyword evidence="1" id="KW-1133">Transmembrane helix</keyword>
<dbReference type="Gene3D" id="3.40.30.10">
    <property type="entry name" value="Glutaredoxin"/>
    <property type="match status" value="1"/>
</dbReference>
<reference evidence="3 4" key="1">
    <citation type="submission" date="2022-12" db="EMBL/GenBank/DDBJ databases">
        <title>Polyphasic characterization of Geotalea uranireducens NIT-SL11 newly isolated from a complex of sewage sludge and microbially reduced graphene oxide.</title>
        <authorList>
            <person name="Xie L."/>
            <person name="Yoshida N."/>
            <person name="Meng L."/>
        </authorList>
    </citation>
    <scope>NUCLEOTIDE SEQUENCE [LARGE SCALE GENOMIC DNA]</scope>
    <source>
        <strain evidence="3 4">NIT-SL11</strain>
    </source>
</reference>
<feature type="transmembrane region" description="Helical" evidence="1">
    <location>
        <begin position="166"/>
        <end position="189"/>
    </location>
</feature>
<keyword evidence="2" id="KW-0732">Signal</keyword>